<geneLocation type="plasmid" evidence="1 2">
    <name>unnamed1</name>
</geneLocation>
<proteinExistence type="predicted"/>
<sequence>MAEYAKEIRELHWPTVTGDQVWSSETGGFAMLPRTAGMVAEVVIREAHKKMFKASSAAGTTYITVWLHAQACGVARIDSEEDAAFESGYGGERGVTTFRRHLRTLKAMGFIDFVEESRGRVKWILIFNPYQVVKKLHEEGNLTTPTFRAVSERAIGIGVSHEMQEEDEGGNDVAQ</sequence>
<evidence type="ECO:0000313" key="1">
    <source>
        <dbReference type="EMBL" id="QHJ01753.1"/>
    </source>
</evidence>
<accession>A0A857JFP1</accession>
<organism evidence="1 2">
    <name type="scientific">Xylophilus rhododendri</name>
    <dbReference type="NCBI Taxonomy" id="2697032"/>
    <lineage>
        <taxon>Bacteria</taxon>
        <taxon>Pseudomonadati</taxon>
        <taxon>Pseudomonadota</taxon>
        <taxon>Betaproteobacteria</taxon>
        <taxon>Burkholderiales</taxon>
        <taxon>Xylophilus</taxon>
    </lineage>
</organism>
<name>A0A857JFP1_9BURK</name>
<keyword evidence="1" id="KW-0614">Plasmid</keyword>
<dbReference type="Proteomes" id="UP000464787">
    <property type="component" value="Plasmid unnamed1"/>
</dbReference>
<dbReference type="AlphaFoldDB" id="A0A857JFP1"/>
<evidence type="ECO:0000313" key="2">
    <source>
        <dbReference type="Proteomes" id="UP000464787"/>
    </source>
</evidence>
<keyword evidence="2" id="KW-1185">Reference proteome</keyword>
<dbReference type="KEGG" id="xyk:GT347_27235"/>
<reference evidence="1 2" key="1">
    <citation type="submission" date="2020-01" db="EMBL/GenBank/DDBJ databases">
        <title>Genome sequencing of strain KACC 21265.</title>
        <authorList>
            <person name="Heo J."/>
            <person name="Kim S.-J."/>
            <person name="Kim J.-S."/>
            <person name="Hong S.-B."/>
            <person name="Kwon S.-W."/>
        </authorList>
    </citation>
    <scope>NUCLEOTIDE SEQUENCE [LARGE SCALE GENOMIC DNA]</scope>
    <source>
        <strain evidence="1 2">KACC 21265</strain>
        <plasmid evidence="1 2">unnamed1</plasmid>
    </source>
</reference>
<dbReference type="EMBL" id="CP047651">
    <property type="protein sequence ID" value="QHJ01753.1"/>
    <property type="molecule type" value="Genomic_DNA"/>
</dbReference>
<dbReference type="RefSeq" id="WP_160555561.1">
    <property type="nucleotide sequence ID" value="NZ_CP047651.1"/>
</dbReference>
<protein>
    <submittedName>
        <fullName evidence="1">Uncharacterized protein</fullName>
    </submittedName>
</protein>
<gene>
    <name evidence="1" type="ORF">GT347_27235</name>
</gene>